<dbReference type="GO" id="GO:0016787">
    <property type="term" value="F:hydrolase activity"/>
    <property type="evidence" value="ECO:0007669"/>
    <property type="project" value="UniProtKB-KW"/>
</dbReference>
<evidence type="ECO:0000313" key="2">
    <source>
        <dbReference type="EMBL" id="MCR2832639.1"/>
    </source>
</evidence>
<dbReference type="EMBL" id="JANKHH010000001">
    <property type="protein sequence ID" value="MCR2832639.1"/>
    <property type="molecule type" value="Genomic_DNA"/>
</dbReference>
<keyword evidence="1" id="KW-0732">Signal</keyword>
<organism evidence="2 3">
    <name type="scientific">Parerythrobacter lacustris</name>
    <dbReference type="NCBI Taxonomy" id="2969984"/>
    <lineage>
        <taxon>Bacteria</taxon>
        <taxon>Pseudomonadati</taxon>
        <taxon>Pseudomonadota</taxon>
        <taxon>Alphaproteobacteria</taxon>
        <taxon>Sphingomonadales</taxon>
        <taxon>Erythrobacteraceae</taxon>
        <taxon>Parerythrobacter</taxon>
    </lineage>
</organism>
<name>A0ABT1XLU8_9SPHN</name>
<reference evidence="2 3" key="1">
    <citation type="submission" date="2022-08" db="EMBL/GenBank/DDBJ databases">
        <title>Polyphasic taxonomy analysis of Qipengyuania sp.RS5-5.</title>
        <authorList>
            <person name="Xamxidin M."/>
            <person name="Wu M."/>
        </authorList>
    </citation>
    <scope>NUCLEOTIDE SEQUENCE [LARGE SCALE GENOMIC DNA]</scope>
    <source>
        <strain evidence="2 3">RS5-5</strain>
    </source>
</reference>
<feature type="signal peptide" evidence="1">
    <location>
        <begin position="1"/>
        <end position="24"/>
    </location>
</feature>
<comment type="caution">
    <text evidence="2">The sequence shown here is derived from an EMBL/GenBank/DDBJ whole genome shotgun (WGS) entry which is preliminary data.</text>
</comment>
<protein>
    <submittedName>
        <fullName evidence="2">Alpha/beta hydrolase</fullName>
    </submittedName>
</protein>
<keyword evidence="2" id="KW-0378">Hydrolase</keyword>
<dbReference type="RefSeq" id="WP_257594398.1">
    <property type="nucleotide sequence ID" value="NZ_JANKHH010000001.1"/>
</dbReference>
<accession>A0ABT1XLU8</accession>
<evidence type="ECO:0000313" key="3">
    <source>
        <dbReference type="Proteomes" id="UP001206067"/>
    </source>
</evidence>
<keyword evidence="3" id="KW-1185">Reference proteome</keyword>
<evidence type="ECO:0000256" key="1">
    <source>
        <dbReference type="SAM" id="SignalP"/>
    </source>
</evidence>
<dbReference type="Proteomes" id="UP001206067">
    <property type="component" value="Unassembled WGS sequence"/>
</dbReference>
<sequence>MVAAARLFAILCTALLLIAAPAQAQLLSVETWIEEWDPGSQQWVRVGADDAVPGADRLVPARAKPQAEAIATYGPFRVVDSTRAEMIGVTDRQSPAQFRAMLRDFPQLRTLSLVECPGTDHDIANLAVGRMIRAASLETHVPAHGSVRSGAVELFLAGERRRIDDGAEFAVHSWRDTRGREAGDFGADEGANATYLAYYREMGMNSGQARAFYDMTNSVPHADARWLTAQDMRGWIGEAAVEGLVTAAPKIAYADTGYLDSALVLP</sequence>
<proteinExistence type="predicted"/>
<feature type="chain" id="PRO_5045916538" evidence="1">
    <location>
        <begin position="25"/>
        <end position="266"/>
    </location>
</feature>
<gene>
    <name evidence="2" type="ORF">NSO95_01655</name>
</gene>